<keyword evidence="1" id="KW-0812">Transmembrane</keyword>
<proteinExistence type="predicted"/>
<sequence>MWEAVAGFASAIIAAIGLMVAWRRSRETALRTGEVLSWSQQVISAMQRLNLICQGHASIDPEMERDALRQIYFETSVLAEQGRLFFRNAAAGDHGADKPEAYRGRRPEILDQILVAHAIAGTFTAADKERRARMCCVAHDAARRFVTLAQKEVGRSRTVSAETSKGGTGTNLDILLAEVAPERLA</sequence>
<keyword evidence="3" id="KW-1185">Reference proteome</keyword>
<dbReference type="PATRIC" id="fig|121290.4.peg.3429"/>
<organism evidence="2 3">
    <name type="scientific">Hyphomicrobium sulfonivorans</name>
    <dbReference type="NCBI Taxonomy" id="121290"/>
    <lineage>
        <taxon>Bacteria</taxon>
        <taxon>Pseudomonadati</taxon>
        <taxon>Pseudomonadota</taxon>
        <taxon>Alphaproteobacteria</taxon>
        <taxon>Hyphomicrobiales</taxon>
        <taxon>Hyphomicrobiaceae</taxon>
        <taxon>Hyphomicrobium</taxon>
    </lineage>
</organism>
<comment type="caution">
    <text evidence="2">The sequence shown here is derived from an EMBL/GenBank/DDBJ whole genome shotgun (WGS) entry which is preliminary data.</text>
</comment>
<protein>
    <submittedName>
        <fullName evidence="2">Uncharacterized protein</fullName>
    </submittedName>
</protein>
<keyword evidence="1" id="KW-0472">Membrane</keyword>
<feature type="transmembrane region" description="Helical" evidence="1">
    <location>
        <begin position="6"/>
        <end position="22"/>
    </location>
</feature>
<dbReference type="Proteomes" id="UP000059074">
    <property type="component" value="Unassembled WGS sequence"/>
</dbReference>
<keyword evidence="1" id="KW-1133">Transmembrane helix</keyword>
<name>A0A120CVW6_HYPSL</name>
<evidence type="ECO:0000313" key="3">
    <source>
        <dbReference type="Proteomes" id="UP000059074"/>
    </source>
</evidence>
<evidence type="ECO:0000313" key="2">
    <source>
        <dbReference type="EMBL" id="KWT68472.1"/>
    </source>
</evidence>
<dbReference type="STRING" id="121290.APY04_1798"/>
<dbReference type="AlphaFoldDB" id="A0A120CVW6"/>
<evidence type="ECO:0000256" key="1">
    <source>
        <dbReference type="SAM" id="Phobius"/>
    </source>
</evidence>
<dbReference type="EMBL" id="LMTR01000057">
    <property type="protein sequence ID" value="KWT68472.1"/>
    <property type="molecule type" value="Genomic_DNA"/>
</dbReference>
<accession>A0A120CVW6</accession>
<gene>
    <name evidence="2" type="ORF">APY04_1798</name>
</gene>
<reference evidence="2 3" key="1">
    <citation type="submission" date="2015-10" db="EMBL/GenBank/DDBJ databases">
        <title>Transcriptomic analysis of a linuron degrading triple-species bacterial consortium.</title>
        <authorList>
            <person name="Albers P."/>
        </authorList>
    </citation>
    <scope>NUCLEOTIDE SEQUENCE [LARGE SCALE GENOMIC DNA]</scope>
    <source>
        <strain evidence="2 3">WDL6</strain>
    </source>
</reference>